<comment type="caution">
    <text evidence="5">The sequence shown here is derived from an EMBL/GenBank/DDBJ whole genome shotgun (WGS) entry which is preliminary data.</text>
</comment>
<keyword evidence="3" id="KW-0812">Transmembrane</keyword>
<feature type="transmembrane region" description="Helical" evidence="3">
    <location>
        <begin position="6"/>
        <end position="26"/>
    </location>
</feature>
<dbReference type="RefSeq" id="WP_132432619.1">
    <property type="nucleotide sequence ID" value="NZ_SLWK01000002.1"/>
</dbReference>
<feature type="transmembrane region" description="Helical" evidence="3">
    <location>
        <begin position="38"/>
        <end position="63"/>
    </location>
</feature>
<evidence type="ECO:0000313" key="6">
    <source>
        <dbReference type="Proteomes" id="UP000295221"/>
    </source>
</evidence>
<protein>
    <recommendedName>
        <fullName evidence="4">Calcineurin-like phosphoesterase domain-containing protein</fullName>
    </recommendedName>
</protein>
<keyword evidence="3" id="KW-1133">Transmembrane helix</keyword>
<feature type="transmembrane region" description="Helical" evidence="3">
    <location>
        <begin position="75"/>
        <end position="103"/>
    </location>
</feature>
<dbReference type="Proteomes" id="UP000295221">
    <property type="component" value="Unassembled WGS sequence"/>
</dbReference>
<dbReference type="Pfam" id="PF00149">
    <property type="entry name" value="Metallophos"/>
    <property type="match status" value="1"/>
</dbReference>
<gene>
    <name evidence="5" type="ORF">EV194_102245</name>
</gene>
<keyword evidence="6" id="KW-1185">Reference proteome</keyword>
<dbReference type="GO" id="GO:0008758">
    <property type="term" value="F:UDP-2,3-diacylglucosamine hydrolase activity"/>
    <property type="evidence" value="ECO:0007669"/>
    <property type="project" value="TreeGrafter"/>
</dbReference>
<accession>A0A4R2GPS0</accession>
<evidence type="ECO:0000256" key="1">
    <source>
        <dbReference type="ARBA" id="ARBA00022723"/>
    </source>
</evidence>
<sequence>MHYQSGLIYLMIFLVLAIDVFLFWRWKKGGLNRHIPGRTLAILLFAVLPLFSIAGFIYIGYRLPHVDNSLIYRNFGWILFTFLSIYSFKLIYSAFHGGGLLIFKRSSEEKANKRHYPRITRRKFLSQVGIIMATAPFVSLMFGAFRGRFAFYTRHVRLSFPNLPEGFDGVRIAHISDLHLGSFGNNREPLREAVKLINAEHPDLILFTGDMVNNFAGEMDGWESIFSKLKAPMGKFSVLGNHDYGNYSRWQSKAEKAANFDGIIAGQERMGFKVLKNESVILTRNGDSIGLGGVENWGTASYPRNGDLDKTSQDIKGQSFSVLMSHDPDHWDQKVLKHGRFDLTLSGHTHGMQFGIERGDFRWSPAQYVQKRWAGLYQEDDKFLYVNRGLGYHGLPARVGMPPEITIIELSRGASGTEPM</sequence>
<dbReference type="PANTHER" id="PTHR31302:SF31">
    <property type="entry name" value="PHOSPHODIESTERASE YAEI"/>
    <property type="match status" value="1"/>
</dbReference>
<dbReference type="GO" id="GO:0016020">
    <property type="term" value="C:membrane"/>
    <property type="evidence" value="ECO:0007669"/>
    <property type="project" value="GOC"/>
</dbReference>
<dbReference type="AlphaFoldDB" id="A0A4R2GPS0"/>
<dbReference type="GO" id="GO:0009245">
    <property type="term" value="P:lipid A biosynthetic process"/>
    <property type="evidence" value="ECO:0007669"/>
    <property type="project" value="TreeGrafter"/>
</dbReference>
<evidence type="ECO:0000256" key="2">
    <source>
        <dbReference type="ARBA" id="ARBA00022801"/>
    </source>
</evidence>
<evidence type="ECO:0000256" key="3">
    <source>
        <dbReference type="SAM" id="Phobius"/>
    </source>
</evidence>
<dbReference type="PANTHER" id="PTHR31302">
    <property type="entry name" value="TRANSMEMBRANE PROTEIN WITH METALLOPHOSPHOESTERASE DOMAIN-RELATED"/>
    <property type="match status" value="1"/>
</dbReference>
<evidence type="ECO:0000313" key="5">
    <source>
        <dbReference type="EMBL" id="TCO09816.1"/>
    </source>
</evidence>
<organism evidence="5 6">
    <name type="scientific">Natronoflexus pectinivorans</name>
    <dbReference type="NCBI Taxonomy" id="682526"/>
    <lineage>
        <taxon>Bacteria</taxon>
        <taxon>Pseudomonadati</taxon>
        <taxon>Bacteroidota</taxon>
        <taxon>Bacteroidia</taxon>
        <taxon>Marinilabiliales</taxon>
        <taxon>Marinilabiliaceae</taxon>
        <taxon>Natronoflexus</taxon>
    </lineage>
</organism>
<dbReference type="InterPro" id="IPR051158">
    <property type="entry name" value="Metallophosphoesterase_sf"/>
</dbReference>
<dbReference type="InterPro" id="IPR029052">
    <property type="entry name" value="Metallo-depent_PP-like"/>
</dbReference>
<evidence type="ECO:0000259" key="4">
    <source>
        <dbReference type="Pfam" id="PF00149"/>
    </source>
</evidence>
<dbReference type="OrthoDB" id="9780884at2"/>
<keyword evidence="1" id="KW-0479">Metal-binding</keyword>
<dbReference type="CDD" id="cd07385">
    <property type="entry name" value="MPP_YkuE_C"/>
    <property type="match status" value="1"/>
</dbReference>
<reference evidence="5 6" key="1">
    <citation type="submission" date="2019-03" db="EMBL/GenBank/DDBJ databases">
        <title>Genomic Encyclopedia of Type Strains, Phase IV (KMG-IV): sequencing the most valuable type-strain genomes for metagenomic binning, comparative biology and taxonomic classification.</title>
        <authorList>
            <person name="Goeker M."/>
        </authorList>
    </citation>
    <scope>NUCLEOTIDE SEQUENCE [LARGE SCALE GENOMIC DNA]</scope>
    <source>
        <strain evidence="5 6">DSM 24179</strain>
    </source>
</reference>
<dbReference type="Gene3D" id="3.60.21.10">
    <property type="match status" value="1"/>
</dbReference>
<keyword evidence="3" id="KW-0472">Membrane</keyword>
<keyword evidence="2" id="KW-0378">Hydrolase</keyword>
<dbReference type="SUPFAM" id="SSF56300">
    <property type="entry name" value="Metallo-dependent phosphatases"/>
    <property type="match status" value="1"/>
</dbReference>
<proteinExistence type="predicted"/>
<dbReference type="GO" id="GO:0046872">
    <property type="term" value="F:metal ion binding"/>
    <property type="evidence" value="ECO:0007669"/>
    <property type="project" value="UniProtKB-KW"/>
</dbReference>
<dbReference type="EMBL" id="SLWK01000002">
    <property type="protein sequence ID" value="TCO09816.1"/>
    <property type="molecule type" value="Genomic_DNA"/>
</dbReference>
<name>A0A4R2GPS0_9BACT</name>
<dbReference type="InterPro" id="IPR004843">
    <property type="entry name" value="Calcineurin-like_PHP"/>
</dbReference>
<feature type="domain" description="Calcineurin-like phosphoesterase" evidence="4">
    <location>
        <begin position="171"/>
        <end position="351"/>
    </location>
</feature>
<feature type="transmembrane region" description="Helical" evidence="3">
    <location>
        <begin position="124"/>
        <end position="145"/>
    </location>
</feature>